<evidence type="ECO:0000313" key="3">
    <source>
        <dbReference type="Proteomes" id="UP000326757"/>
    </source>
</evidence>
<organism evidence="2 3">
    <name type="scientific">Monilinia laxa</name>
    <name type="common">Brown rot fungus</name>
    <name type="synonym">Sclerotinia laxa</name>
    <dbReference type="NCBI Taxonomy" id="61186"/>
    <lineage>
        <taxon>Eukaryota</taxon>
        <taxon>Fungi</taxon>
        <taxon>Dikarya</taxon>
        <taxon>Ascomycota</taxon>
        <taxon>Pezizomycotina</taxon>
        <taxon>Leotiomycetes</taxon>
        <taxon>Helotiales</taxon>
        <taxon>Sclerotiniaceae</taxon>
        <taxon>Monilinia</taxon>
    </lineage>
</organism>
<dbReference type="AlphaFoldDB" id="A0A5N6K2J3"/>
<evidence type="ECO:0000313" key="2">
    <source>
        <dbReference type="EMBL" id="KAB8296254.1"/>
    </source>
</evidence>
<dbReference type="EMBL" id="VIGI01000009">
    <property type="protein sequence ID" value="KAB8296254.1"/>
    <property type="molecule type" value="Genomic_DNA"/>
</dbReference>
<evidence type="ECO:0000256" key="1">
    <source>
        <dbReference type="SAM" id="SignalP"/>
    </source>
</evidence>
<comment type="caution">
    <text evidence="2">The sequence shown here is derived from an EMBL/GenBank/DDBJ whole genome shotgun (WGS) entry which is preliminary data.</text>
</comment>
<protein>
    <submittedName>
        <fullName evidence="2">Uncharacterized protein</fullName>
    </submittedName>
</protein>
<proteinExistence type="predicted"/>
<sequence>MRYTYTILPLSLSLSLTTLLPQTHATTSAKFSLLSKSTYATYNNIHFGSVGSVSGTLVAGLQPFQTLPIGGTITNGILSFIGADPSDDALPAYFIHGAAGTWVALDVWASPQSGYSLDASGNLLVDGAGAFYACLTNADSNSGVVGVFYTTASAGVPSGCYKYSVASCVL</sequence>
<accession>A0A5N6K2J3</accession>
<dbReference type="Proteomes" id="UP000326757">
    <property type="component" value="Unassembled WGS sequence"/>
</dbReference>
<keyword evidence="1" id="KW-0732">Signal</keyword>
<feature type="chain" id="PRO_5025071316" evidence="1">
    <location>
        <begin position="26"/>
        <end position="170"/>
    </location>
</feature>
<dbReference type="OrthoDB" id="3499313at2759"/>
<gene>
    <name evidence="2" type="ORF">EYC80_009028</name>
</gene>
<keyword evidence="3" id="KW-1185">Reference proteome</keyword>
<reference evidence="2 3" key="1">
    <citation type="submission" date="2019-06" db="EMBL/GenBank/DDBJ databases">
        <title>Genome Sequence of the Brown Rot Fungal Pathogen Monilinia laxa.</title>
        <authorList>
            <person name="De Miccolis Angelini R.M."/>
            <person name="Landi L."/>
            <person name="Abate D."/>
            <person name="Pollastro S."/>
            <person name="Romanazzi G."/>
            <person name="Faretra F."/>
        </authorList>
    </citation>
    <scope>NUCLEOTIDE SEQUENCE [LARGE SCALE GENOMIC DNA]</scope>
    <source>
        <strain evidence="2 3">Mlax316</strain>
    </source>
</reference>
<feature type="signal peptide" evidence="1">
    <location>
        <begin position="1"/>
        <end position="25"/>
    </location>
</feature>
<name>A0A5N6K2J3_MONLA</name>